<gene>
    <name evidence="1" type="ORF">SUZIE_142735</name>
</gene>
<keyword evidence="2" id="KW-1185">Reference proteome</keyword>
<dbReference type="EMBL" id="JAATJV010295700">
    <property type="protein sequence ID" value="MBZ3877397.1"/>
    <property type="molecule type" value="Genomic_DNA"/>
</dbReference>
<dbReference type="Proteomes" id="UP001166674">
    <property type="component" value="Unassembled WGS sequence"/>
</dbReference>
<evidence type="ECO:0000313" key="1">
    <source>
        <dbReference type="EMBL" id="MBZ3877397.1"/>
    </source>
</evidence>
<dbReference type="SUPFAM" id="SSF56235">
    <property type="entry name" value="N-terminal nucleophile aminohydrolases (Ntn hydrolases)"/>
    <property type="match status" value="1"/>
</dbReference>
<protein>
    <submittedName>
        <fullName evidence="1">Proteasome subunit beta type-5</fullName>
    </submittedName>
</protein>
<name>A0AA41SZ18_SCICA</name>
<dbReference type="AlphaFoldDB" id="A0AA41SZ18"/>
<dbReference type="Gene3D" id="3.60.20.10">
    <property type="entry name" value="Glutamine Phosphoribosylpyrophosphate, subunit 1, domain 1"/>
    <property type="match status" value="1"/>
</dbReference>
<proteinExistence type="predicted"/>
<evidence type="ECO:0000313" key="2">
    <source>
        <dbReference type="Proteomes" id="UP001166674"/>
    </source>
</evidence>
<keyword evidence="1" id="KW-0647">Proteasome</keyword>
<dbReference type="GO" id="GO:0000502">
    <property type="term" value="C:proteasome complex"/>
    <property type="evidence" value="ECO:0007669"/>
    <property type="project" value="UniProtKB-KW"/>
</dbReference>
<reference evidence="1" key="1">
    <citation type="submission" date="2020-03" db="EMBL/GenBank/DDBJ databases">
        <title>Studies in the Genomics of Life Span.</title>
        <authorList>
            <person name="Glass D."/>
        </authorList>
    </citation>
    <scope>NUCLEOTIDE SEQUENCE</scope>
    <source>
        <strain evidence="1">SUZIE</strain>
        <tissue evidence="1">Muscle</tissue>
    </source>
</reference>
<comment type="caution">
    <text evidence="1">The sequence shown here is derived from an EMBL/GenBank/DDBJ whole genome shotgun (WGS) entry which is preliminary data.</text>
</comment>
<sequence>MANPRECEASGRRALQTPARELGNTQSTLAPGRSSKFKLITLTVKVDCSFWERLLARQCQIYELQNKERVSVAAASKLLANMVCQYKGMGLSMGTMVCGWVCAYGVMDRGYSYNLGVEQAYDLAR</sequence>
<organism evidence="1 2">
    <name type="scientific">Sciurus carolinensis</name>
    <name type="common">Eastern gray squirrel</name>
    <dbReference type="NCBI Taxonomy" id="30640"/>
    <lineage>
        <taxon>Eukaryota</taxon>
        <taxon>Metazoa</taxon>
        <taxon>Chordata</taxon>
        <taxon>Craniata</taxon>
        <taxon>Vertebrata</taxon>
        <taxon>Euteleostomi</taxon>
        <taxon>Mammalia</taxon>
        <taxon>Eutheria</taxon>
        <taxon>Euarchontoglires</taxon>
        <taxon>Glires</taxon>
        <taxon>Rodentia</taxon>
        <taxon>Sciuromorpha</taxon>
        <taxon>Sciuridae</taxon>
        <taxon>Sciurinae</taxon>
        <taxon>Sciurini</taxon>
        <taxon>Sciurus</taxon>
    </lineage>
</organism>
<dbReference type="InterPro" id="IPR029055">
    <property type="entry name" value="Ntn_hydrolases_N"/>
</dbReference>
<accession>A0AA41SZ18</accession>